<reference evidence="3 4" key="1">
    <citation type="submission" date="2018-08" db="EMBL/GenBank/DDBJ databases">
        <title>A genome reference for cultivated species of the human gut microbiota.</title>
        <authorList>
            <person name="Zou Y."/>
            <person name="Xue W."/>
            <person name="Luo G."/>
        </authorList>
    </citation>
    <scope>NUCLEOTIDE SEQUENCE [LARGE SCALE GENOMIC DNA]</scope>
    <source>
        <strain evidence="3 4">AM26-26AC</strain>
    </source>
</reference>
<evidence type="ECO:0000256" key="1">
    <source>
        <dbReference type="ARBA" id="ARBA00022679"/>
    </source>
</evidence>
<dbReference type="GO" id="GO:0016757">
    <property type="term" value="F:glycosyltransferase activity"/>
    <property type="evidence" value="ECO:0007669"/>
    <property type="project" value="InterPro"/>
</dbReference>
<dbReference type="Pfam" id="PF00534">
    <property type="entry name" value="Glycos_transf_1"/>
    <property type="match status" value="1"/>
</dbReference>
<gene>
    <name evidence="3" type="ORF">DW701_00495</name>
</gene>
<evidence type="ECO:0000259" key="2">
    <source>
        <dbReference type="Pfam" id="PF00534"/>
    </source>
</evidence>
<organism evidence="3 4">
    <name type="scientific">Bacteroides eggerthii</name>
    <dbReference type="NCBI Taxonomy" id="28111"/>
    <lineage>
        <taxon>Bacteria</taxon>
        <taxon>Pseudomonadati</taxon>
        <taxon>Bacteroidota</taxon>
        <taxon>Bacteroidia</taxon>
        <taxon>Bacteroidales</taxon>
        <taxon>Bacteroidaceae</taxon>
        <taxon>Bacteroides</taxon>
    </lineage>
</organism>
<evidence type="ECO:0000313" key="4">
    <source>
        <dbReference type="Proteomes" id="UP000283538"/>
    </source>
</evidence>
<proteinExistence type="predicted"/>
<sequence>MKVLHISTYEKKGGAAIAAFRLNEAMNRYGIDSKMLVCRVSAHSSENPYLRNARWIKIKQSFLSHCSQLFQKYCLKSEFVFSLGHFGIHISKLPEVVDADVIYIHWINHNFLSIKEIHRLLRLGKPVVIFMHDMWAITGGCHHSFDCKKYESECKKCPDIHRDLFRNIVSSTFKKKKRLLSPYKNLYVIASSQWMSDCVKRSALFGTHFLKTIPLTIDLDVFKPYDKTEACKILELSPAKRYILFAANGGDANPHKGWSYFKKALSLLNKHGVEALVLGSTVKEEDKAGLPIRSMGYFRDEHSLALLYSAADVLVVPSLAESFGQVIVEAFACGTLAVGFNVGGIPDLIKHLQTGYLADYKDSASLSSGIEWALVHGNDADLKNNLQEFVRQNISYNAIARQHVETLKRCISDLSE</sequence>
<dbReference type="GO" id="GO:0009103">
    <property type="term" value="P:lipopolysaccharide biosynthetic process"/>
    <property type="evidence" value="ECO:0007669"/>
    <property type="project" value="TreeGrafter"/>
</dbReference>
<accession>A0A414MKZ2</accession>
<dbReference type="AlphaFoldDB" id="A0A414MKZ2"/>
<keyword evidence="1 3" id="KW-0808">Transferase</keyword>
<dbReference type="Gene3D" id="3.40.50.2000">
    <property type="entry name" value="Glycogen Phosphorylase B"/>
    <property type="match status" value="2"/>
</dbReference>
<dbReference type="InterPro" id="IPR001296">
    <property type="entry name" value="Glyco_trans_1"/>
</dbReference>
<dbReference type="EMBL" id="QSLA01000001">
    <property type="protein sequence ID" value="RHF12740.1"/>
    <property type="molecule type" value="Genomic_DNA"/>
</dbReference>
<feature type="domain" description="Glycosyl transferase family 1" evidence="2">
    <location>
        <begin position="250"/>
        <end position="377"/>
    </location>
</feature>
<dbReference type="PANTHER" id="PTHR46401">
    <property type="entry name" value="GLYCOSYLTRANSFERASE WBBK-RELATED"/>
    <property type="match status" value="1"/>
</dbReference>
<dbReference type="PANTHER" id="PTHR46401:SF2">
    <property type="entry name" value="GLYCOSYLTRANSFERASE WBBK-RELATED"/>
    <property type="match status" value="1"/>
</dbReference>
<name>A0A414MKZ2_9BACE</name>
<dbReference type="RefSeq" id="WP_004293242.1">
    <property type="nucleotide sequence ID" value="NZ_JAQECU010000020.1"/>
</dbReference>
<evidence type="ECO:0000313" key="3">
    <source>
        <dbReference type="EMBL" id="RHF12740.1"/>
    </source>
</evidence>
<comment type="caution">
    <text evidence="3">The sequence shown here is derived from an EMBL/GenBank/DDBJ whole genome shotgun (WGS) entry which is preliminary data.</text>
</comment>
<dbReference type="Proteomes" id="UP000283538">
    <property type="component" value="Unassembled WGS sequence"/>
</dbReference>
<dbReference type="SUPFAM" id="SSF53756">
    <property type="entry name" value="UDP-Glycosyltransferase/glycogen phosphorylase"/>
    <property type="match status" value="1"/>
</dbReference>
<protein>
    <submittedName>
        <fullName evidence="3">Glycosyltransferase</fullName>
    </submittedName>
</protein>